<dbReference type="InterPro" id="IPR036869">
    <property type="entry name" value="J_dom_sf"/>
</dbReference>
<dbReference type="SUPFAM" id="SSF46565">
    <property type="entry name" value="Chaperone J-domain"/>
    <property type="match status" value="1"/>
</dbReference>
<dbReference type="Proteomes" id="UP000663760">
    <property type="component" value="Chromosome 5"/>
</dbReference>
<evidence type="ECO:0000313" key="4">
    <source>
        <dbReference type="Proteomes" id="UP000663760"/>
    </source>
</evidence>
<proteinExistence type="predicted"/>
<keyword evidence="4" id="KW-1185">Reference proteome</keyword>
<dbReference type="AlphaFoldDB" id="A0A7I8KF20"/>
<evidence type="ECO:0000313" key="3">
    <source>
        <dbReference type="EMBL" id="CAA7396283.1"/>
    </source>
</evidence>
<dbReference type="InterPro" id="IPR018253">
    <property type="entry name" value="DnaJ_domain_CS"/>
</dbReference>
<dbReference type="InterPro" id="IPR024593">
    <property type="entry name" value="DUF3444"/>
</dbReference>
<feature type="compositionally biased region" description="Basic and acidic residues" evidence="1">
    <location>
        <begin position="465"/>
        <end position="479"/>
    </location>
</feature>
<dbReference type="SMART" id="SM00271">
    <property type="entry name" value="DnaJ"/>
    <property type="match status" value="1"/>
</dbReference>
<dbReference type="Pfam" id="PF23551">
    <property type="entry name" value="Zn_ribbon_20"/>
    <property type="match status" value="1"/>
</dbReference>
<feature type="domain" description="J" evidence="2">
    <location>
        <begin position="66"/>
        <end position="130"/>
    </location>
</feature>
<feature type="region of interest" description="Disordered" evidence="1">
    <location>
        <begin position="232"/>
        <end position="265"/>
    </location>
</feature>
<name>A0A7I8KF20_SPIIN</name>
<protein>
    <recommendedName>
        <fullName evidence="2">J domain-containing protein</fullName>
    </recommendedName>
</protein>
<gene>
    <name evidence="3" type="ORF">SI8410_05006946</name>
</gene>
<dbReference type="GO" id="GO:0005783">
    <property type="term" value="C:endoplasmic reticulum"/>
    <property type="evidence" value="ECO:0007669"/>
    <property type="project" value="UniProtKB-ARBA"/>
</dbReference>
<feature type="compositionally biased region" description="Basic residues" evidence="1">
    <location>
        <begin position="306"/>
        <end position="315"/>
    </location>
</feature>
<dbReference type="CDD" id="cd06257">
    <property type="entry name" value="DnaJ"/>
    <property type="match status" value="1"/>
</dbReference>
<organism evidence="3 4">
    <name type="scientific">Spirodela intermedia</name>
    <name type="common">Intermediate duckweed</name>
    <dbReference type="NCBI Taxonomy" id="51605"/>
    <lineage>
        <taxon>Eukaryota</taxon>
        <taxon>Viridiplantae</taxon>
        <taxon>Streptophyta</taxon>
        <taxon>Embryophyta</taxon>
        <taxon>Tracheophyta</taxon>
        <taxon>Spermatophyta</taxon>
        <taxon>Magnoliopsida</taxon>
        <taxon>Liliopsida</taxon>
        <taxon>Araceae</taxon>
        <taxon>Lemnoideae</taxon>
        <taxon>Spirodela</taxon>
    </lineage>
</organism>
<reference evidence="3" key="1">
    <citation type="submission" date="2020-02" db="EMBL/GenBank/DDBJ databases">
        <authorList>
            <person name="Scholz U."/>
            <person name="Mascher M."/>
            <person name="Fiebig A."/>
        </authorList>
    </citation>
    <scope>NUCLEOTIDE SEQUENCE</scope>
</reference>
<dbReference type="PRINTS" id="PR00625">
    <property type="entry name" value="JDOMAIN"/>
</dbReference>
<dbReference type="EMBL" id="LR746268">
    <property type="protein sequence ID" value="CAA7396283.1"/>
    <property type="molecule type" value="Genomic_DNA"/>
</dbReference>
<accession>A0A7I8KF20</accession>
<dbReference type="PROSITE" id="PS50076">
    <property type="entry name" value="DNAJ_2"/>
    <property type="match status" value="1"/>
</dbReference>
<dbReference type="Pfam" id="PF11926">
    <property type="entry name" value="DUF3444"/>
    <property type="match status" value="1"/>
</dbReference>
<evidence type="ECO:0000259" key="2">
    <source>
        <dbReference type="PROSITE" id="PS50076"/>
    </source>
</evidence>
<dbReference type="PANTHER" id="PTHR44137:SF32">
    <property type="entry name" value="DNAJ HEAT SHOCK AMINO-TERMINAL DOMAIN PROTEIN"/>
    <property type="match status" value="1"/>
</dbReference>
<feature type="region of interest" description="Disordered" evidence="1">
    <location>
        <begin position="440"/>
        <end position="500"/>
    </location>
</feature>
<feature type="compositionally biased region" description="Polar residues" evidence="1">
    <location>
        <begin position="140"/>
        <end position="157"/>
    </location>
</feature>
<dbReference type="Gene3D" id="1.10.287.110">
    <property type="entry name" value="DnaJ domain"/>
    <property type="match status" value="1"/>
</dbReference>
<evidence type="ECO:0000256" key="1">
    <source>
        <dbReference type="SAM" id="MobiDB-lite"/>
    </source>
</evidence>
<dbReference type="InterPro" id="IPR056988">
    <property type="entry name" value="Zn_ribbon_pln"/>
</dbReference>
<dbReference type="OrthoDB" id="66964at2759"/>
<dbReference type="PROSITE" id="PS00636">
    <property type="entry name" value="DNAJ_1"/>
    <property type="match status" value="1"/>
</dbReference>
<sequence length="726" mass="81778">MECNRDEALRAREIAEIKFMAKDIAGAKRLALQAQRLYPELDGISQMIATLNIHLCGEAVINGEKDWYSVLDLNASADEEMVKKQYRKFALMLHPDKNKSVGAEGAFKLISEAWSILSDGSRRMAYDQKVNAKGYKLGDSQPNEGPYSNATNGFQNFEKSPSSSERTEKSSSCGAPSAIPHLDTFWTSCNHCKMQYEYLRIYVNHNLLCPSCHEPFLAFEIPVPLNRTSSSIPWATKKHQRGSNRREAKQSSYGHEKTSSIPGTNFQNGAFYSSTGSFSTCAQTVNLVHQTCEKVRKEHEPGAAGKRQKATQRKSRREEYSEICHAGYSNYYAYSMERLNNPSKKSMRGREVLDCRTDHSEGATLPGTVHVSFHNVVDLVRTEGVGGDHADHGKARVNGRHSSGAGKGFGHVDIRNMLILKGKTVVWKKLEEWNAKFAAEKARQKGDKGRMAAEGDQLGASTTKRAPDDTHGHNDKPPGREGLSMNVPDPDFHDFDEDRSERSFEADQVWATYDDEDGMPRFYAMIQKVVSFEPFRVRLSFLNSKSNSEFGPLNWVGSGFTKTCGDFRVGKYQIHDTVNIFSHRVRWEKGPRGVVRVVPRKGDIWAVYKNWCPDWNEHTPDELVHQYEMVQVVEDYSEEGVCVTPLVKVTGFKTVFCGRPDPREVRRIPREEMFRFSHQVPYFTLTGEEAENVPRGSCELDPAATPLEILQVLAEPEEDMAGGSEK</sequence>
<dbReference type="Pfam" id="PF00226">
    <property type="entry name" value="DnaJ"/>
    <property type="match status" value="1"/>
</dbReference>
<dbReference type="InterPro" id="IPR001623">
    <property type="entry name" value="DnaJ_domain"/>
</dbReference>
<feature type="compositionally biased region" description="Basic and acidic residues" evidence="1">
    <location>
        <begin position="244"/>
        <end position="258"/>
    </location>
</feature>
<feature type="compositionally biased region" description="Basic and acidic residues" evidence="1">
    <location>
        <begin position="440"/>
        <end position="453"/>
    </location>
</feature>
<feature type="region of interest" description="Disordered" evidence="1">
    <location>
        <begin position="296"/>
        <end position="319"/>
    </location>
</feature>
<dbReference type="PANTHER" id="PTHR44137">
    <property type="entry name" value="BNAC03G44070D PROTEIN"/>
    <property type="match status" value="1"/>
</dbReference>
<feature type="region of interest" description="Disordered" evidence="1">
    <location>
        <begin position="137"/>
        <end position="175"/>
    </location>
</feature>